<gene>
    <name evidence="2" type="ORF">H4R18_005234</name>
</gene>
<reference evidence="2" key="1">
    <citation type="submission" date="2022-07" db="EMBL/GenBank/DDBJ databases">
        <title>Phylogenomic reconstructions and comparative analyses of Kickxellomycotina fungi.</title>
        <authorList>
            <person name="Reynolds N.K."/>
            <person name="Stajich J.E."/>
            <person name="Barry K."/>
            <person name="Grigoriev I.V."/>
            <person name="Crous P."/>
            <person name="Smith M.E."/>
        </authorList>
    </citation>
    <scope>NUCLEOTIDE SEQUENCE</scope>
    <source>
        <strain evidence="2">NBRC 105414</strain>
    </source>
</reference>
<evidence type="ECO:0000313" key="2">
    <source>
        <dbReference type="EMBL" id="KAJ2777263.1"/>
    </source>
</evidence>
<sequence length="122" mass="12312">MAPAAFADGPAPGWADGRAARVRRLEAALAAAERRAATGPPPPGPDRGCGFSSDESGHSSDGSGSASGGEGRPLLRAYRPAERPRGGAGAGAAAAPKQPEQYLPWGARIRDALRRACCGGHQ</sequence>
<feature type="compositionally biased region" description="Low complexity" evidence="1">
    <location>
        <begin position="50"/>
        <end position="64"/>
    </location>
</feature>
<dbReference type="Proteomes" id="UP001140217">
    <property type="component" value="Unassembled WGS sequence"/>
</dbReference>
<evidence type="ECO:0000256" key="1">
    <source>
        <dbReference type="SAM" id="MobiDB-lite"/>
    </source>
</evidence>
<keyword evidence="3" id="KW-1185">Reference proteome</keyword>
<organism evidence="2 3">
    <name type="scientific">Coemansia javaensis</name>
    <dbReference type="NCBI Taxonomy" id="2761396"/>
    <lineage>
        <taxon>Eukaryota</taxon>
        <taxon>Fungi</taxon>
        <taxon>Fungi incertae sedis</taxon>
        <taxon>Zoopagomycota</taxon>
        <taxon>Kickxellomycotina</taxon>
        <taxon>Kickxellomycetes</taxon>
        <taxon>Kickxellales</taxon>
        <taxon>Kickxellaceae</taxon>
        <taxon>Coemansia</taxon>
    </lineage>
</organism>
<protein>
    <submittedName>
        <fullName evidence="2">Uncharacterized protein</fullName>
    </submittedName>
</protein>
<feature type="region of interest" description="Disordered" evidence="1">
    <location>
        <begin position="29"/>
        <end position="104"/>
    </location>
</feature>
<accession>A0A9W8H8D7</accession>
<dbReference type="AlphaFoldDB" id="A0A9W8H8D7"/>
<evidence type="ECO:0000313" key="3">
    <source>
        <dbReference type="Proteomes" id="UP001140217"/>
    </source>
</evidence>
<name>A0A9W8H8D7_9FUNG</name>
<comment type="caution">
    <text evidence="2">The sequence shown here is derived from an EMBL/GenBank/DDBJ whole genome shotgun (WGS) entry which is preliminary data.</text>
</comment>
<proteinExistence type="predicted"/>
<dbReference type="EMBL" id="JANBUL010000302">
    <property type="protein sequence ID" value="KAJ2777263.1"/>
    <property type="molecule type" value="Genomic_DNA"/>
</dbReference>